<feature type="domain" description="AB hydrolase-1" evidence="3">
    <location>
        <begin position="27"/>
        <end position="128"/>
    </location>
</feature>
<evidence type="ECO:0000256" key="2">
    <source>
        <dbReference type="ARBA" id="ARBA00022801"/>
    </source>
</evidence>
<dbReference type="PANTHER" id="PTHR43248:SF3">
    <property type="entry name" value="AB HYDROLASE-1 DOMAIN-CONTAINING PROTEIN"/>
    <property type="match status" value="1"/>
</dbReference>
<dbReference type="AlphaFoldDB" id="A0A9W7A026"/>
<sequence>MFRLTSPRLLQLSSTTLGSTSHPQKMLLVLHGLLGNSSNFKTATSKILSSLGPSWSALLLDVRGHGSSPSGSPCTILSAAHDVEQTVNTLTNNNGVDAVIGHSLGGKISLQYLSIAKKKPQSTWSLDSIPLKLNRSIHDFKEGDGSVASILDAVSTVEQPFESKKELINILTEEKKVQPSIAMWMTTNLKGNKKSGYNFVFDVETCRSLYASFGVTDLTGFLRETEERVTILKAERNREWKGITDEDIRGDNENVKVKTLEKSGHWVHVDNLDGLVSMICEDLKDI</sequence>
<comment type="similarity">
    <text evidence="1">Belongs to the peptidase S33 family.</text>
</comment>
<proteinExistence type="inferred from homology"/>
<evidence type="ECO:0000259" key="3">
    <source>
        <dbReference type="Pfam" id="PF00561"/>
    </source>
</evidence>
<evidence type="ECO:0000313" key="5">
    <source>
        <dbReference type="Proteomes" id="UP001165122"/>
    </source>
</evidence>
<dbReference type="Gene3D" id="3.40.50.1820">
    <property type="entry name" value="alpha/beta hydrolase"/>
    <property type="match status" value="1"/>
</dbReference>
<dbReference type="InterPro" id="IPR051601">
    <property type="entry name" value="Serine_prot/Carboxylest_S33"/>
</dbReference>
<gene>
    <name evidence="4" type="ORF">TrLO_g14682</name>
</gene>
<evidence type="ECO:0000313" key="4">
    <source>
        <dbReference type="EMBL" id="GMH61076.1"/>
    </source>
</evidence>
<dbReference type="InterPro" id="IPR000073">
    <property type="entry name" value="AB_hydrolase_1"/>
</dbReference>
<dbReference type="SUPFAM" id="SSF53474">
    <property type="entry name" value="alpha/beta-Hydrolases"/>
    <property type="match status" value="1"/>
</dbReference>
<keyword evidence="5" id="KW-1185">Reference proteome</keyword>
<dbReference type="Pfam" id="PF00561">
    <property type="entry name" value="Abhydrolase_1"/>
    <property type="match status" value="1"/>
</dbReference>
<protein>
    <recommendedName>
        <fullName evidence="3">AB hydrolase-1 domain-containing protein</fullName>
    </recommendedName>
</protein>
<dbReference type="Proteomes" id="UP001165122">
    <property type="component" value="Unassembled WGS sequence"/>
</dbReference>
<comment type="caution">
    <text evidence="4">The sequence shown here is derived from an EMBL/GenBank/DDBJ whole genome shotgun (WGS) entry which is preliminary data.</text>
</comment>
<dbReference type="OrthoDB" id="8119704at2759"/>
<evidence type="ECO:0000256" key="1">
    <source>
        <dbReference type="ARBA" id="ARBA00010088"/>
    </source>
</evidence>
<dbReference type="InterPro" id="IPR029058">
    <property type="entry name" value="AB_hydrolase_fold"/>
</dbReference>
<organism evidence="4 5">
    <name type="scientific">Triparma laevis f. longispina</name>
    <dbReference type="NCBI Taxonomy" id="1714387"/>
    <lineage>
        <taxon>Eukaryota</taxon>
        <taxon>Sar</taxon>
        <taxon>Stramenopiles</taxon>
        <taxon>Ochrophyta</taxon>
        <taxon>Bolidophyceae</taxon>
        <taxon>Parmales</taxon>
        <taxon>Triparmaceae</taxon>
        <taxon>Triparma</taxon>
    </lineage>
</organism>
<name>A0A9W7A026_9STRA</name>
<accession>A0A9W7A026</accession>
<dbReference type="PANTHER" id="PTHR43248">
    <property type="entry name" value="2-SUCCINYL-6-HYDROXY-2,4-CYCLOHEXADIENE-1-CARBOXYLATE SYNTHASE"/>
    <property type="match status" value="1"/>
</dbReference>
<keyword evidence="2" id="KW-0378">Hydrolase</keyword>
<dbReference type="EMBL" id="BRXW01000505">
    <property type="protein sequence ID" value="GMH61076.1"/>
    <property type="molecule type" value="Genomic_DNA"/>
</dbReference>
<reference evidence="5" key="1">
    <citation type="journal article" date="2023" name="Commun. Biol.">
        <title>Genome analysis of Parmales, the sister group of diatoms, reveals the evolutionary specialization of diatoms from phago-mixotrophs to photoautotrophs.</title>
        <authorList>
            <person name="Ban H."/>
            <person name="Sato S."/>
            <person name="Yoshikawa S."/>
            <person name="Yamada K."/>
            <person name="Nakamura Y."/>
            <person name="Ichinomiya M."/>
            <person name="Sato N."/>
            <person name="Blanc-Mathieu R."/>
            <person name="Endo H."/>
            <person name="Kuwata A."/>
            <person name="Ogata H."/>
        </authorList>
    </citation>
    <scope>NUCLEOTIDE SEQUENCE [LARGE SCALE GENOMIC DNA]</scope>
    <source>
        <strain evidence="5">NIES 3700</strain>
    </source>
</reference>
<dbReference type="GO" id="GO:0016787">
    <property type="term" value="F:hydrolase activity"/>
    <property type="evidence" value="ECO:0007669"/>
    <property type="project" value="UniProtKB-KW"/>
</dbReference>